<dbReference type="InterPro" id="IPR011059">
    <property type="entry name" value="Metal-dep_hydrolase_composite"/>
</dbReference>
<reference evidence="2 3" key="1">
    <citation type="submission" date="2015-01" db="EMBL/GenBank/DDBJ databases">
        <title>Draft genome sequence of Leucobacter komagatae strain VKM ST2845.</title>
        <authorList>
            <person name="Karlyshev A.V."/>
            <person name="Kudryashova E.B."/>
        </authorList>
    </citation>
    <scope>NUCLEOTIDE SEQUENCE [LARGE SCALE GENOMIC DNA]</scope>
    <source>
        <strain evidence="2 3">VKM ST2845</strain>
    </source>
</reference>
<gene>
    <name evidence="2" type="ORF">SD72_10680</name>
</gene>
<dbReference type="InterPro" id="IPR032466">
    <property type="entry name" value="Metal_Hydrolase"/>
</dbReference>
<dbReference type="SUPFAM" id="SSF51556">
    <property type="entry name" value="Metallo-dependent hydrolases"/>
    <property type="match status" value="1"/>
</dbReference>
<dbReference type="InterPro" id="IPR050378">
    <property type="entry name" value="Metallo-dep_Hydrolases_sf"/>
</dbReference>
<dbReference type="PANTHER" id="PTHR11647">
    <property type="entry name" value="HYDRANTOINASE/DIHYDROPYRIMIDINASE FAMILY MEMBER"/>
    <property type="match status" value="1"/>
</dbReference>
<dbReference type="Proteomes" id="UP000032120">
    <property type="component" value="Unassembled WGS sequence"/>
</dbReference>
<dbReference type="Gene3D" id="3.20.20.140">
    <property type="entry name" value="Metal-dependent hydrolases"/>
    <property type="match status" value="2"/>
</dbReference>
<accession>A0A0D0HX44</accession>
<proteinExistence type="predicted"/>
<sequence>MRDALIPSEGMTGLDRATVVIAAGVVREVLPPDAALPQGFATLAAAGRILMPGFIDAHSHAEGALGRETPELGLLRQGITTAIIGQDGVSFAPATAESAPMNERYFSAINGPVPPALSGDCSVDDVLTHFSSQSRINAAMLLPAGTLRSAVAGFTAEPLTESQLEAATELAVASLDAGACGISLGLEYVPNGFADRRELLRYAGIAAASGAPLVAHLRGYEQSAPQGLAEFFGLAREAGAPIHISHLHAPAALVLPAIDEAIDSGISVTFDSYPYRRGNTILTMLALPARLQEGGPAATLAALADRATLEELRRDWFPSIAELLSRVTVASAAHPDWRWVEGQLLPAAAAATGQELGEFVCELLLATGLGVGAIVQQPASNQIADVRAIANHPAHLGGSDGIYLGSHPHPRGWGSFARMLRRHVVDWRDWSWAEAADHLSYRAAARFSLGDRGRARPGSIADFCLVHPDEIADGADYDAPTRPARGIMEVFIAGVPVLSQGTLTDRYPGHGLRRPMWTPTS</sequence>
<feature type="domain" description="Amidohydrolase 3" evidence="1">
    <location>
        <begin position="44"/>
        <end position="497"/>
    </location>
</feature>
<protein>
    <recommendedName>
        <fullName evidence="1">Amidohydrolase 3 domain-containing protein</fullName>
    </recommendedName>
</protein>
<dbReference type="PANTHER" id="PTHR11647:SF1">
    <property type="entry name" value="COLLAPSIN RESPONSE MEDIATOR PROTEIN"/>
    <property type="match status" value="1"/>
</dbReference>
<dbReference type="Pfam" id="PF07969">
    <property type="entry name" value="Amidohydro_3"/>
    <property type="match status" value="1"/>
</dbReference>
<dbReference type="SUPFAM" id="SSF51338">
    <property type="entry name" value="Composite domain of metallo-dependent hydrolases"/>
    <property type="match status" value="2"/>
</dbReference>
<dbReference type="GO" id="GO:0016810">
    <property type="term" value="F:hydrolase activity, acting on carbon-nitrogen (but not peptide) bonds"/>
    <property type="evidence" value="ECO:0007669"/>
    <property type="project" value="InterPro"/>
</dbReference>
<organism evidence="2 3">
    <name type="scientific">Leucobacter komagatae</name>
    <dbReference type="NCBI Taxonomy" id="55969"/>
    <lineage>
        <taxon>Bacteria</taxon>
        <taxon>Bacillati</taxon>
        <taxon>Actinomycetota</taxon>
        <taxon>Actinomycetes</taxon>
        <taxon>Micrococcales</taxon>
        <taxon>Microbacteriaceae</taxon>
        <taxon>Leucobacter</taxon>
    </lineage>
</organism>
<keyword evidence="3" id="KW-1185">Reference proteome</keyword>
<evidence type="ECO:0000313" key="2">
    <source>
        <dbReference type="EMBL" id="KIP52201.1"/>
    </source>
</evidence>
<dbReference type="InterPro" id="IPR013108">
    <property type="entry name" value="Amidohydro_3"/>
</dbReference>
<dbReference type="AlphaFoldDB" id="A0A0D0HX44"/>
<comment type="caution">
    <text evidence="2">The sequence shown here is derived from an EMBL/GenBank/DDBJ whole genome shotgun (WGS) entry which is preliminary data.</text>
</comment>
<evidence type="ECO:0000313" key="3">
    <source>
        <dbReference type="Proteomes" id="UP000032120"/>
    </source>
</evidence>
<name>A0A0D0HX44_9MICO</name>
<evidence type="ECO:0000259" key="1">
    <source>
        <dbReference type="Pfam" id="PF07969"/>
    </source>
</evidence>
<dbReference type="EMBL" id="JXSQ01000014">
    <property type="protein sequence ID" value="KIP52201.1"/>
    <property type="molecule type" value="Genomic_DNA"/>
</dbReference>